<evidence type="ECO:0000313" key="1">
    <source>
        <dbReference type="EMBL" id="OGI66329.1"/>
    </source>
</evidence>
<gene>
    <name evidence="1" type="ORF">A2642_04760</name>
</gene>
<dbReference type="AlphaFoldDB" id="A0A1F6V9T1"/>
<protein>
    <submittedName>
        <fullName evidence="1">Uncharacterized protein</fullName>
    </submittedName>
</protein>
<dbReference type="EMBL" id="MFTJ01000014">
    <property type="protein sequence ID" value="OGI66329.1"/>
    <property type="molecule type" value="Genomic_DNA"/>
</dbReference>
<sequence length="107" mass="12859">MHFIERIQIQSTRQRKIPLPKKFWSEFPLDSVVKIERLDEPTLFFVDRVQAQGEKQRRIPLPQKFWQFFPSTCVVKVELMHKPTVLKQILTTVEKKVEKSIDRRVGR</sequence>
<organism evidence="1 2">
    <name type="scientific">Candidatus Nomurabacteria bacterium RIFCSPHIGHO2_01_FULL_39_10</name>
    <dbReference type="NCBI Taxonomy" id="1801733"/>
    <lineage>
        <taxon>Bacteria</taxon>
        <taxon>Candidatus Nomuraibacteriota</taxon>
    </lineage>
</organism>
<name>A0A1F6V9T1_9BACT</name>
<reference evidence="1 2" key="1">
    <citation type="journal article" date="2016" name="Nat. Commun.">
        <title>Thousands of microbial genomes shed light on interconnected biogeochemical processes in an aquifer system.</title>
        <authorList>
            <person name="Anantharaman K."/>
            <person name="Brown C.T."/>
            <person name="Hug L.A."/>
            <person name="Sharon I."/>
            <person name="Castelle C.J."/>
            <person name="Probst A.J."/>
            <person name="Thomas B.C."/>
            <person name="Singh A."/>
            <person name="Wilkins M.J."/>
            <person name="Karaoz U."/>
            <person name="Brodie E.L."/>
            <person name="Williams K.H."/>
            <person name="Hubbard S.S."/>
            <person name="Banfield J.F."/>
        </authorList>
    </citation>
    <scope>NUCLEOTIDE SEQUENCE [LARGE SCALE GENOMIC DNA]</scope>
</reference>
<comment type="caution">
    <text evidence="1">The sequence shown here is derived from an EMBL/GenBank/DDBJ whole genome shotgun (WGS) entry which is preliminary data.</text>
</comment>
<evidence type="ECO:0000313" key="2">
    <source>
        <dbReference type="Proteomes" id="UP000178700"/>
    </source>
</evidence>
<proteinExistence type="predicted"/>
<accession>A0A1F6V9T1</accession>
<dbReference type="Proteomes" id="UP000178700">
    <property type="component" value="Unassembled WGS sequence"/>
</dbReference>